<dbReference type="PANTHER" id="PTHR11709:SF232">
    <property type="entry name" value="STRAW, ISOFORM G"/>
    <property type="match status" value="1"/>
</dbReference>
<evidence type="ECO:0000259" key="7">
    <source>
        <dbReference type="Pfam" id="PF07732"/>
    </source>
</evidence>
<feature type="chain" id="PRO_5024893931" evidence="4">
    <location>
        <begin position="23"/>
        <end position="649"/>
    </location>
</feature>
<evidence type="ECO:0000259" key="6">
    <source>
        <dbReference type="Pfam" id="PF07731"/>
    </source>
</evidence>
<dbReference type="GO" id="GO:0016491">
    <property type="term" value="F:oxidoreductase activity"/>
    <property type="evidence" value="ECO:0007669"/>
    <property type="project" value="UniProtKB-KW"/>
</dbReference>
<name>A0A653DUM1_CALMS</name>
<dbReference type="InterPro" id="IPR011707">
    <property type="entry name" value="Cu-oxidase-like_N"/>
</dbReference>
<evidence type="ECO:0000313" key="8">
    <source>
        <dbReference type="EMBL" id="VEN63031.1"/>
    </source>
</evidence>
<feature type="domain" description="Plastocyanin-like" evidence="7">
    <location>
        <begin position="81"/>
        <end position="188"/>
    </location>
</feature>
<dbReference type="Pfam" id="PF07732">
    <property type="entry name" value="Cu-oxidase_3"/>
    <property type="match status" value="1"/>
</dbReference>
<dbReference type="Proteomes" id="UP000410492">
    <property type="component" value="Unassembled WGS sequence"/>
</dbReference>
<dbReference type="GO" id="GO:0006826">
    <property type="term" value="P:iron ion transport"/>
    <property type="evidence" value="ECO:0007669"/>
    <property type="project" value="TreeGrafter"/>
</dbReference>
<proteinExistence type="inferred from homology"/>
<dbReference type="GO" id="GO:0005507">
    <property type="term" value="F:copper ion binding"/>
    <property type="evidence" value="ECO:0007669"/>
    <property type="project" value="InterPro"/>
</dbReference>
<evidence type="ECO:0000256" key="2">
    <source>
        <dbReference type="ARBA" id="ARBA00022723"/>
    </source>
</evidence>
<keyword evidence="9" id="KW-1185">Reference proteome</keyword>
<evidence type="ECO:0000256" key="4">
    <source>
        <dbReference type="SAM" id="SignalP"/>
    </source>
</evidence>
<accession>A0A653DUM1</accession>
<feature type="signal peptide" evidence="4">
    <location>
        <begin position="1"/>
        <end position="22"/>
    </location>
</feature>
<comment type="similarity">
    <text evidence="1">Belongs to the multicopper oxidase family.</text>
</comment>
<dbReference type="CDD" id="cd13905">
    <property type="entry name" value="CuRO_3_tcLLC2_insect_like"/>
    <property type="match status" value="1"/>
</dbReference>
<dbReference type="Gene3D" id="2.60.40.420">
    <property type="entry name" value="Cupredoxins - blue copper proteins"/>
    <property type="match status" value="3"/>
</dbReference>
<dbReference type="InterPro" id="IPR002355">
    <property type="entry name" value="Cu_oxidase_Cu_BS"/>
</dbReference>
<gene>
    <name evidence="8" type="ORF">CALMAC_LOCUS19984</name>
</gene>
<dbReference type="InterPro" id="IPR011706">
    <property type="entry name" value="Cu-oxidase_C"/>
</dbReference>
<dbReference type="GO" id="GO:0005886">
    <property type="term" value="C:plasma membrane"/>
    <property type="evidence" value="ECO:0007669"/>
    <property type="project" value="TreeGrafter"/>
</dbReference>
<dbReference type="EMBL" id="CAACVG010014347">
    <property type="protein sequence ID" value="VEN63031.1"/>
    <property type="molecule type" value="Genomic_DNA"/>
</dbReference>
<dbReference type="InterPro" id="IPR001117">
    <property type="entry name" value="Cu-oxidase_2nd"/>
</dbReference>
<sequence>MAKHICLVFVYFIFIIKTKVDAQYEITPGVECIRQCREGEPPKFCYYKFVAELYVSGGPACSSVCTPDEYNVFNENCQCITTDGFERTLFSINRMFPGPSIQVCENDRIIVDVENSIEGSEITLHWHGIFQRNTQYYDGVPMITQCPIMQGTTFRYQMLGQAGTYFYHSHTGLQRFDGLAGSMIVRTPRSRDPNSHLYDFDDPLHVIMINGWMHQHAIEKFPGLVSRNTGQDPVNLLINGRGIWINPQYGNVSDSPFEIYYVQPGHRYRFRMINAMSSPCGCVTKVEDHAMTVIATDGENVQPRRVDAISSYSGERYDFIIETNQAPGDYWIQFWATDLCESSKITQFAVLRYEAAHQKTLTKPPSYQNLNSNRGLTLNPPTKTCADDLPNGICVSNLRSAKPIQDNGLLKKDPDIKLYIGYTFALFEPKNLFVPKTYSKYAVLVPGPYFVQSFVNGFSFAFPSSPLISQYEDAKKQVCNSDMIPKDCSKTYFRNCTCTHVIFIPLGSVVEVTFIDEVPFDDVHSFHLHGYSFRVLGMGSPEDFGLKKLDRDLVMKLDRQGRLKKNFDNPPGKDSVVVPNHGYTVMRFRADNPGPWLFHCHFEVHMSVGMAFVFQVGDKHDMPPVPDGFPTCGNYLPDRIDPELHLKRS</sequence>
<dbReference type="PROSITE" id="PS00079">
    <property type="entry name" value="MULTICOPPER_OXIDASE1"/>
    <property type="match status" value="2"/>
</dbReference>
<dbReference type="FunFam" id="2.60.40.420:FF:000045">
    <property type="entry name" value="Laccase 2"/>
    <property type="match status" value="1"/>
</dbReference>
<evidence type="ECO:0000256" key="1">
    <source>
        <dbReference type="ARBA" id="ARBA00010609"/>
    </source>
</evidence>
<dbReference type="OrthoDB" id="2121828at2759"/>
<keyword evidence="3" id="KW-0560">Oxidoreductase</keyword>
<keyword evidence="4" id="KW-0732">Signal</keyword>
<evidence type="ECO:0000259" key="5">
    <source>
        <dbReference type="Pfam" id="PF00394"/>
    </source>
</evidence>
<dbReference type="InterPro" id="IPR033138">
    <property type="entry name" value="Cu_oxidase_CS"/>
</dbReference>
<dbReference type="CDD" id="cd13858">
    <property type="entry name" value="CuRO_1_tcLCC2_insect_like"/>
    <property type="match status" value="1"/>
</dbReference>
<evidence type="ECO:0000313" key="9">
    <source>
        <dbReference type="Proteomes" id="UP000410492"/>
    </source>
</evidence>
<reference evidence="8 9" key="1">
    <citation type="submission" date="2019-01" db="EMBL/GenBank/DDBJ databases">
        <authorList>
            <person name="Sayadi A."/>
        </authorList>
    </citation>
    <scope>NUCLEOTIDE SEQUENCE [LARGE SCALE GENOMIC DNA]</scope>
</reference>
<evidence type="ECO:0000256" key="3">
    <source>
        <dbReference type="ARBA" id="ARBA00023002"/>
    </source>
</evidence>
<dbReference type="InterPro" id="IPR008972">
    <property type="entry name" value="Cupredoxin"/>
</dbReference>
<dbReference type="PANTHER" id="PTHR11709">
    <property type="entry name" value="MULTI-COPPER OXIDASE"/>
    <property type="match status" value="1"/>
</dbReference>
<dbReference type="CDD" id="cd13884">
    <property type="entry name" value="CuRO_2_tcLCC_insect_like"/>
    <property type="match status" value="1"/>
</dbReference>
<dbReference type="PROSITE" id="PS00080">
    <property type="entry name" value="MULTICOPPER_OXIDASE2"/>
    <property type="match status" value="1"/>
</dbReference>
<feature type="domain" description="Plastocyanin-like" evidence="5">
    <location>
        <begin position="206"/>
        <end position="355"/>
    </location>
</feature>
<dbReference type="Pfam" id="PF00394">
    <property type="entry name" value="Cu-oxidase"/>
    <property type="match status" value="1"/>
</dbReference>
<feature type="domain" description="Plastocyanin-like" evidence="6">
    <location>
        <begin position="494"/>
        <end position="618"/>
    </location>
</feature>
<organism evidence="8 9">
    <name type="scientific">Callosobruchus maculatus</name>
    <name type="common">Southern cowpea weevil</name>
    <name type="synonym">Pulse bruchid</name>
    <dbReference type="NCBI Taxonomy" id="64391"/>
    <lineage>
        <taxon>Eukaryota</taxon>
        <taxon>Metazoa</taxon>
        <taxon>Ecdysozoa</taxon>
        <taxon>Arthropoda</taxon>
        <taxon>Hexapoda</taxon>
        <taxon>Insecta</taxon>
        <taxon>Pterygota</taxon>
        <taxon>Neoptera</taxon>
        <taxon>Endopterygota</taxon>
        <taxon>Coleoptera</taxon>
        <taxon>Polyphaga</taxon>
        <taxon>Cucujiformia</taxon>
        <taxon>Chrysomeloidea</taxon>
        <taxon>Chrysomelidae</taxon>
        <taxon>Bruchinae</taxon>
        <taxon>Bruchini</taxon>
        <taxon>Callosobruchus</taxon>
    </lineage>
</organism>
<dbReference type="InterPro" id="IPR045087">
    <property type="entry name" value="Cu-oxidase_fam"/>
</dbReference>
<protein>
    <submittedName>
        <fullName evidence="8">Uncharacterized protein</fullName>
    </submittedName>
</protein>
<keyword evidence="2" id="KW-0479">Metal-binding</keyword>
<dbReference type="SUPFAM" id="SSF49503">
    <property type="entry name" value="Cupredoxins"/>
    <property type="match status" value="3"/>
</dbReference>
<dbReference type="Pfam" id="PF07731">
    <property type="entry name" value="Cu-oxidase_2"/>
    <property type="match status" value="1"/>
</dbReference>
<dbReference type="FunFam" id="2.60.40.420:FF:000031">
    <property type="entry name" value="Laccase-2 isoform A"/>
    <property type="match status" value="1"/>
</dbReference>
<dbReference type="AlphaFoldDB" id="A0A653DUM1"/>